<reference evidence="1 2" key="1">
    <citation type="submission" date="2020-09" db="EMBL/GenBank/DDBJ databases">
        <title>De no assembly of potato wild relative species, Solanum commersonii.</title>
        <authorList>
            <person name="Cho K."/>
        </authorList>
    </citation>
    <scope>NUCLEOTIDE SEQUENCE [LARGE SCALE GENOMIC DNA]</scope>
    <source>
        <strain evidence="1">LZ3.2</strain>
        <tissue evidence="1">Leaf</tissue>
    </source>
</reference>
<dbReference type="AlphaFoldDB" id="A0A9J5ZRK1"/>
<dbReference type="Proteomes" id="UP000824120">
    <property type="component" value="Chromosome 3"/>
</dbReference>
<sequence length="59" mass="6507">MFLIWRNTCGSILGAKTSFGRRPTNPNAKVLLLEVQPPAIGVFSLVSGAYDESLLLKEW</sequence>
<proteinExistence type="predicted"/>
<protein>
    <submittedName>
        <fullName evidence="1">Uncharacterized protein</fullName>
    </submittedName>
</protein>
<organism evidence="1 2">
    <name type="scientific">Solanum commersonii</name>
    <name type="common">Commerson's wild potato</name>
    <name type="synonym">Commerson's nightshade</name>
    <dbReference type="NCBI Taxonomy" id="4109"/>
    <lineage>
        <taxon>Eukaryota</taxon>
        <taxon>Viridiplantae</taxon>
        <taxon>Streptophyta</taxon>
        <taxon>Embryophyta</taxon>
        <taxon>Tracheophyta</taxon>
        <taxon>Spermatophyta</taxon>
        <taxon>Magnoliopsida</taxon>
        <taxon>eudicotyledons</taxon>
        <taxon>Gunneridae</taxon>
        <taxon>Pentapetalae</taxon>
        <taxon>asterids</taxon>
        <taxon>lamiids</taxon>
        <taxon>Solanales</taxon>
        <taxon>Solanaceae</taxon>
        <taxon>Solanoideae</taxon>
        <taxon>Solaneae</taxon>
        <taxon>Solanum</taxon>
    </lineage>
</organism>
<dbReference type="EMBL" id="JACXVP010000003">
    <property type="protein sequence ID" value="KAG5614731.1"/>
    <property type="molecule type" value="Genomic_DNA"/>
</dbReference>
<accession>A0A9J5ZRK1</accession>
<gene>
    <name evidence="1" type="ORF">H5410_014555</name>
</gene>
<name>A0A9J5ZRK1_SOLCO</name>
<evidence type="ECO:0000313" key="1">
    <source>
        <dbReference type="EMBL" id="KAG5614731.1"/>
    </source>
</evidence>
<comment type="caution">
    <text evidence="1">The sequence shown here is derived from an EMBL/GenBank/DDBJ whole genome shotgun (WGS) entry which is preliminary data.</text>
</comment>
<evidence type="ECO:0000313" key="2">
    <source>
        <dbReference type="Proteomes" id="UP000824120"/>
    </source>
</evidence>
<keyword evidence="2" id="KW-1185">Reference proteome</keyword>